<dbReference type="RefSeq" id="WP_354645245.1">
    <property type="nucleotide sequence ID" value="NZ_CP159873.1"/>
</dbReference>
<evidence type="ECO:0000256" key="1">
    <source>
        <dbReference type="SAM" id="MobiDB-lite"/>
    </source>
</evidence>
<dbReference type="EMBL" id="CP159873">
    <property type="protein sequence ID" value="XCM84312.1"/>
    <property type="molecule type" value="Genomic_DNA"/>
</dbReference>
<name>A0AAU8K6P3_9ACTN</name>
<reference evidence="2" key="1">
    <citation type="submission" date="2024-06" db="EMBL/GenBank/DDBJ databases">
        <title>The genome sequences of Kitasatospora sp. strain HUAS MG31.</title>
        <authorList>
            <person name="Mo P."/>
        </authorList>
    </citation>
    <scope>NUCLEOTIDE SEQUENCE</scope>
    <source>
        <strain evidence="2">HUAS MG31</strain>
        <plasmid evidence="2">punmamed1</plasmid>
    </source>
</reference>
<accession>A0AAU8K6P3</accession>
<feature type="region of interest" description="Disordered" evidence="1">
    <location>
        <begin position="128"/>
        <end position="149"/>
    </location>
</feature>
<organism evidence="2">
    <name type="scientific">Kitasatospora camelliae</name>
    <dbReference type="NCBI Taxonomy" id="3156397"/>
    <lineage>
        <taxon>Bacteria</taxon>
        <taxon>Bacillati</taxon>
        <taxon>Actinomycetota</taxon>
        <taxon>Actinomycetes</taxon>
        <taxon>Kitasatosporales</taxon>
        <taxon>Streptomycetaceae</taxon>
        <taxon>Kitasatospora</taxon>
    </lineage>
</organism>
<proteinExistence type="predicted"/>
<keyword evidence="2" id="KW-0614">Plasmid</keyword>
<dbReference type="KEGG" id="kcm:ABWK59_35755"/>
<dbReference type="AlphaFoldDB" id="A0AAU8K6P3"/>
<evidence type="ECO:0000313" key="2">
    <source>
        <dbReference type="EMBL" id="XCM84312.1"/>
    </source>
</evidence>
<geneLocation type="plasmid" evidence="2">
    <name>punmamed1</name>
</geneLocation>
<sequence>MALGSISLPHTVQVGAPNSIGSAIDFCPGEKLMIGMLARHGAAFRPGVKRCTPTGSISPSPRISGRKQSVAEVANYKSQQQLRGAAQPVLRMRSAALRTRIQRCNGRLRMRSGRDVLLRRGSGIAVVGRGGEVGPRPAAGGVRSGSHLH</sequence>
<protein>
    <submittedName>
        <fullName evidence="2">Uncharacterized protein</fullName>
    </submittedName>
</protein>
<gene>
    <name evidence="2" type="ORF">ABWK59_35755</name>
</gene>